<dbReference type="NCBIfam" id="TIGR01557">
    <property type="entry name" value="myb_SHAQKYF"/>
    <property type="match status" value="1"/>
</dbReference>
<protein>
    <recommendedName>
        <fullName evidence="8">Myb-like domain-containing protein</fullName>
    </recommendedName>
</protein>
<dbReference type="GO" id="GO:0006355">
    <property type="term" value="P:regulation of DNA-templated transcription"/>
    <property type="evidence" value="ECO:0007669"/>
    <property type="project" value="InterPro"/>
</dbReference>
<evidence type="ECO:0000256" key="1">
    <source>
        <dbReference type="ARBA" id="ARBA00004123"/>
    </source>
</evidence>
<feature type="compositionally biased region" description="Low complexity" evidence="7">
    <location>
        <begin position="228"/>
        <end position="242"/>
    </location>
</feature>
<keyword evidence="2" id="KW-0217">Developmental protein</keyword>
<feature type="compositionally biased region" description="Polar residues" evidence="7">
    <location>
        <begin position="43"/>
        <end position="54"/>
    </location>
</feature>
<feature type="unsure residue" description="D or N" evidence="9">
    <location>
        <position position="272"/>
    </location>
</feature>
<evidence type="ECO:0000313" key="10">
    <source>
        <dbReference type="Proteomes" id="UP000243975"/>
    </source>
</evidence>
<keyword evidence="5" id="KW-0804">Transcription</keyword>
<keyword evidence="10" id="KW-1185">Reference proteome</keyword>
<dbReference type="InterPro" id="IPR009057">
    <property type="entry name" value="Homeodomain-like_sf"/>
</dbReference>
<gene>
    <name evidence="9" type="ORF">Ccrd_026799</name>
</gene>
<feature type="region of interest" description="Disordered" evidence="7">
    <location>
        <begin position="34"/>
        <end position="57"/>
    </location>
</feature>
<dbReference type="FunFam" id="1.10.10.60:FF:000002">
    <property type="entry name" value="Myb family transcription factor"/>
    <property type="match status" value="1"/>
</dbReference>
<keyword evidence="3" id="KW-0221">Differentiation</keyword>
<dbReference type="AlphaFoldDB" id="A0A103XD25"/>
<dbReference type="GO" id="GO:0010158">
    <property type="term" value="P:abaxial cell fate specification"/>
    <property type="evidence" value="ECO:0007669"/>
    <property type="project" value="InterPro"/>
</dbReference>
<evidence type="ECO:0000256" key="5">
    <source>
        <dbReference type="ARBA" id="ARBA00023163"/>
    </source>
</evidence>
<sequence length="316" mass="35492">MFLSSKSPPLMTSGAATCFPDLSLQISPPAASVTGCITKRPRSSSSTGSDLSQENKFHHHQKSWAAADHICHQFDQPQLSLGLEIGALNHHRHLNINTVPSQPQHHRYHLPRIYGHDFRRRSRMVNFARRSTRAPRMRWTSTLHAHFIHAVQLLGGHERATPKSVQELMNVKDLTLAHVKSHLQMYRTVKGTDKVAAAGLLADQMQVINSKTPLTFLEVRGDISVSPSTALQSQRRSSTSSLETNDSYYPMRENTSSHHCPSPIMNDSTKADEVEMVTLQYLSKKMKLRSNPSSLASEKLLNLEFTLGSRQMDHTF</sequence>
<dbReference type="InterPro" id="IPR044847">
    <property type="entry name" value="KAN_fam"/>
</dbReference>
<dbReference type="GO" id="GO:0000976">
    <property type="term" value="F:transcription cis-regulatory region binding"/>
    <property type="evidence" value="ECO:0007669"/>
    <property type="project" value="InterPro"/>
</dbReference>
<evidence type="ECO:0000256" key="2">
    <source>
        <dbReference type="ARBA" id="ARBA00022473"/>
    </source>
</evidence>
<dbReference type="Gene3D" id="1.10.10.60">
    <property type="entry name" value="Homeodomain-like"/>
    <property type="match status" value="1"/>
</dbReference>
<name>A0A103XD25_CYNCS</name>
<keyword evidence="4" id="KW-0805">Transcription regulation</keyword>
<evidence type="ECO:0000256" key="6">
    <source>
        <dbReference type="ARBA" id="ARBA00023242"/>
    </source>
</evidence>
<dbReference type="PANTHER" id="PTHR31496">
    <property type="entry name" value="TRANSCRIPTION FACTOR KAN2-RELATED"/>
    <property type="match status" value="1"/>
</dbReference>
<dbReference type="GO" id="GO:0005634">
    <property type="term" value="C:nucleus"/>
    <property type="evidence" value="ECO:0007669"/>
    <property type="project" value="UniProtKB-SubCell"/>
</dbReference>
<dbReference type="SUPFAM" id="SSF46689">
    <property type="entry name" value="Homeodomain-like"/>
    <property type="match status" value="1"/>
</dbReference>
<evidence type="ECO:0000256" key="3">
    <source>
        <dbReference type="ARBA" id="ARBA00022782"/>
    </source>
</evidence>
<organism evidence="9 10">
    <name type="scientific">Cynara cardunculus var. scolymus</name>
    <name type="common">Globe artichoke</name>
    <name type="synonym">Cynara scolymus</name>
    <dbReference type="NCBI Taxonomy" id="59895"/>
    <lineage>
        <taxon>Eukaryota</taxon>
        <taxon>Viridiplantae</taxon>
        <taxon>Streptophyta</taxon>
        <taxon>Embryophyta</taxon>
        <taxon>Tracheophyta</taxon>
        <taxon>Spermatophyta</taxon>
        <taxon>Magnoliopsida</taxon>
        <taxon>eudicotyledons</taxon>
        <taxon>Gunneridae</taxon>
        <taxon>Pentapetalae</taxon>
        <taxon>asterids</taxon>
        <taxon>campanulids</taxon>
        <taxon>Asterales</taxon>
        <taxon>Asteraceae</taxon>
        <taxon>Carduoideae</taxon>
        <taxon>Cardueae</taxon>
        <taxon>Carduinae</taxon>
        <taxon>Cynara</taxon>
    </lineage>
</organism>
<evidence type="ECO:0000313" key="9">
    <source>
        <dbReference type="EMBL" id="KVH88446.1"/>
    </source>
</evidence>
<dbReference type="InterPro" id="IPR006447">
    <property type="entry name" value="Myb_dom_plants"/>
</dbReference>
<feature type="domain" description="Myb-like" evidence="8">
    <location>
        <begin position="136"/>
        <end position="187"/>
    </location>
</feature>
<feature type="region of interest" description="Disordered" evidence="7">
    <location>
        <begin position="227"/>
        <end position="247"/>
    </location>
</feature>
<dbReference type="EMBL" id="LEKV01005408">
    <property type="protein sequence ID" value="KVH88446.1"/>
    <property type="molecule type" value="Genomic_DNA"/>
</dbReference>
<reference evidence="9 10" key="1">
    <citation type="journal article" date="2016" name="Sci. Rep.">
        <title>The genome sequence of the outbreeding globe artichoke constructed de novo incorporating a phase-aware low-pass sequencing strategy of F1 progeny.</title>
        <authorList>
            <person name="Scaglione D."/>
            <person name="Reyes-Chin-Wo S."/>
            <person name="Acquadro A."/>
            <person name="Froenicke L."/>
            <person name="Portis E."/>
            <person name="Beitel C."/>
            <person name="Tirone M."/>
            <person name="Mauro R."/>
            <person name="Lo Monaco A."/>
            <person name="Mauromicale G."/>
            <person name="Faccioli P."/>
            <person name="Cattivelli L."/>
            <person name="Rieseberg L."/>
            <person name="Michelmore R."/>
            <person name="Lanteri S."/>
        </authorList>
    </citation>
    <scope>NUCLEOTIDE SEQUENCE [LARGE SCALE GENOMIC DNA]</scope>
    <source>
        <strain evidence="9">2C</strain>
    </source>
</reference>
<dbReference type="PANTHER" id="PTHR31496:SF25">
    <property type="entry name" value="TRANSCRIPTION FACTOR KAN3-RELATED"/>
    <property type="match status" value="1"/>
</dbReference>
<evidence type="ECO:0000259" key="8">
    <source>
        <dbReference type="Pfam" id="PF00249"/>
    </source>
</evidence>
<dbReference type="Proteomes" id="UP000243975">
    <property type="component" value="Unassembled WGS sequence"/>
</dbReference>
<comment type="subcellular location">
    <subcellularLocation>
        <location evidence="1">Nucleus</location>
    </subcellularLocation>
</comment>
<dbReference type="InterPro" id="IPR001005">
    <property type="entry name" value="SANT/Myb"/>
</dbReference>
<proteinExistence type="predicted"/>
<comment type="caution">
    <text evidence="9">The sequence shown here is derived from an EMBL/GenBank/DDBJ whole genome shotgun (WGS) entry which is preliminary data.</text>
</comment>
<evidence type="ECO:0000256" key="7">
    <source>
        <dbReference type="SAM" id="MobiDB-lite"/>
    </source>
</evidence>
<dbReference type="Pfam" id="PF00249">
    <property type="entry name" value="Myb_DNA-binding"/>
    <property type="match status" value="1"/>
</dbReference>
<keyword evidence="6" id="KW-0539">Nucleus</keyword>
<evidence type="ECO:0000256" key="4">
    <source>
        <dbReference type="ARBA" id="ARBA00023015"/>
    </source>
</evidence>
<accession>A0A103XD25</accession>